<dbReference type="RefSeq" id="WP_069447433.1">
    <property type="nucleotide sequence ID" value="NZ_MDCJ01000004.1"/>
</dbReference>
<protein>
    <submittedName>
        <fullName evidence="1">Uncharacterized protein</fullName>
    </submittedName>
</protein>
<sequence length="82" mass="9609">MKRRVKLTKRSQREWENTLEVAKNATEAEIVEAKAIYRDLDNRYPVKRSEAFGFALHRIFHTKGEVLGSLVMIEFVQAMDKI</sequence>
<reference evidence="1 2" key="1">
    <citation type="submission" date="2016-08" db="EMBL/GenBank/DDBJ databases">
        <title>Genome sequencing of Vibrio scophthalmi strain FP3289, an isolated from Paralichthys olivaceus.</title>
        <authorList>
            <person name="Han H.-J."/>
        </authorList>
    </citation>
    <scope>NUCLEOTIDE SEQUENCE [LARGE SCALE GENOMIC DNA]</scope>
    <source>
        <strain evidence="1 2">FP3289</strain>
    </source>
</reference>
<dbReference type="OrthoDB" id="9970355at2"/>
<dbReference type="Proteomes" id="UP000095131">
    <property type="component" value="Unassembled WGS sequence"/>
</dbReference>
<comment type="caution">
    <text evidence="1">The sequence shown here is derived from an EMBL/GenBank/DDBJ whole genome shotgun (WGS) entry which is preliminary data.</text>
</comment>
<dbReference type="AlphaFoldDB" id="A0A1E3WIY2"/>
<organism evidence="1 2">
    <name type="scientific">Vibrio scophthalmi</name>
    <dbReference type="NCBI Taxonomy" id="45658"/>
    <lineage>
        <taxon>Bacteria</taxon>
        <taxon>Pseudomonadati</taxon>
        <taxon>Pseudomonadota</taxon>
        <taxon>Gammaproteobacteria</taxon>
        <taxon>Vibrionales</taxon>
        <taxon>Vibrionaceae</taxon>
        <taxon>Vibrio</taxon>
    </lineage>
</organism>
<evidence type="ECO:0000313" key="1">
    <source>
        <dbReference type="EMBL" id="ODS09723.1"/>
    </source>
</evidence>
<proteinExistence type="predicted"/>
<name>A0A1E3WIY2_9VIBR</name>
<dbReference type="EMBL" id="MDCJ01000004">
    <property type="protein sequence ID" value="ODS09723.1"/>
    <property type="molecule type" value="Genomic_DNA"/>
</dbReference>
<evidence type="ECO:0000313" key="2">
    <source>
        <dbReference type="Proteomes" id="UP000095131"/>
    </source>
</evidence>
<accession>A0A1E3WIY2</accession>
<gene>
    <name evidence="1" type="ORF">VSF3289_03244</name>
</gene>